<dbReference type="PANTHER" id="PTHR24111">
    <property type="entry name" value="LEUCINE-RICH REPEAT-CONTAINING PROTEIN 34"/>
    <property type="match status" value="1"/>
</dbReference>
<gene>
    <name evidence="2" type="ORF">CBRE1094_LOCUS5803</name>
</gene>
<protein>
    <submittedName>
        <fullName evidence="2">Uncharacterized protein</fullName>
    </submittedName>
</protein>
<dbReference type="SUPFAM" id="SSF52047">
    <property type="entry name" value="RNI-like"/>
    <property type="match status" value="1"/>
</dbReference>
<dbReference type="EMBL" id="HBGU01010481">
    <property type="protein sequence ID" value="CAD9413561.1"/>
    <property type="molecule type" value="Transcribed_RNA"/>
</dbReference>
<name>A0A7S2FUD6_9EUKA</name>
<organism evidence="2">
    <name type="scientific">Haptolina brevifila</name>
    <dbReference type="NCBI Taxonomy" id="156173"/>
    <lineage>
        <taxon>Eukaryota</taxon>
        <taxon>Haptista</taxon>
        <taxon>Haptophyta</taxon>
        <taxon>Prymnesiophyceae</taxon>
        <taxon>Prymnesiales</taxon>
        <taxon>Prymnesiaceae</taxon>
        <taxon>Haptolina</taxon>
    </lineage>
</organism>
<evidence type="ECO:0000313" key="2">
    <source>
        <dbReference type="EMBL" id="CAD9413561.1"/>
    </source>
</evidence>
<dbReference type="InterPro" id="IPR052201">
    <property type="entry name" value="LRR-containing_regulator"/>
</dbReference>
<accession>A0A7S2FUD6</accession>
<sequence length="425" mass="45953">MDGAEMSIEASKLTDQDAWAVASIISQNKDLTTLSLTRGYELGDSAWIEIAKAIKESQLLTSLDLTNNIFRKDGMDALTEAVSGSKSLQVLNMSGGNLSMPDGGDAAEAAAVAFARAVPCCPTLTTLILDNALSWQGNVMKAFAEGLAKSPSLANLTIKDMMCTFEDELWVKIAEGIRAKGSFTGKLEVDRVPMGDEGLVALCSALETLALASPNPRHSPSPKELILRNCLSETRTSAGLSAESWKKLAGTIRQLCTLRKLDIGANKLPPAGWEALFDLENGILGDAERDSGPNGEGAKHYYGNTIGHLVLDGTGMGDKAMKKFVQHYGFRGLGLRVLEITEVYDQDHWKLILNAIKSHIISGVPFEDLKGVAINTSTEYLDVFGYGSKRKFKIYDDVNSSNQKIFEAYYKQENPEACGGLCVLQ</sequence>
<proteinExistence type="predicted"/>
<dbReference type="InterPro" id="IPR032675">
    <property type="entry name" value="LRR_dom_sf"/>
</dbReference>
<dbReference type="PANTHER" id="PTHR24111:SF0">
    <property type="entry name" value="LEUCINE-RICH REPEAT-CONTAINING PROTEIN"/>
    <property type="match status" value="1"/>
</dbReference>
<reference evidence="2" key="1">
    <citation type="submission" date="2021-01" db="EMBL/GenBank/DDBJ databases">
        <authorList>
            <person name="Corre E."/>
            <person name="Pelletier E."/>
            <person name="Niang G."/>
            <person name="Scheremetjew M."/>
            <person name="Finn R."/>
            <person name="Kale V."/>
            <person name="Holt S."/>
            <person name="Cochrane G."/>
            <person name="Meng A."/>
            <person name="Brown T."/>
            <person name="Cohen L."/>
        </authorList>
    </citation>
    <scope>NUCLEOTIDE SEQUENCE</scope>
    <source>
        <strain evidence="2">UTEX LB 985</strain>
    </source>
</reference>
<dbReference type="Gene3D" id="3.80.10.10">
    <property type="entry name" value="Ribonuclease Inhibitor"/>
    <property type="match status" value="2"/>
</dbReference>
<keyword evidence="1" id="KW-0677">Repeat</keyword>
<evidence type="ECO:0000256" key="1">
    <source>
        <dbReference type="ARBA" id="ARBA00022737"/>
    </source>
</evidence>
<dbReference type="AlphaFoldDB" id="A0A7S2FUD6"/>